<dbReference type="InterPro" id="IPR011042">
    <property type="entry name" value="6-blade_b-propeller_TolB-like"/>
</dbReference>
<dbReference type="RefSeq" id="WP_340234433.1">
    <property type="nucleotide sequence ID" value="NZ_JBBEWC010000002.1"/>
</dbReference>
<accession>A0ABW5J8A5</accession>
<proteinExistence type="predicted"/>
<keyword evidence="2" id="KW-1185">Reference proteome</keyword>
<comment type="caution">
    <text evidence="1">The sequence shown here is derived from an EMBL/GenBank/DDBJ whole genome shotgun (WGS) entry which is preliminary data.</text>
</comment>
<reference evidence="2" key="1">
    <citation type="journal article" date="2019" name="Int. J. Syst. Evol. Microbiol.">
        <title>The Global Catalogue of Microorganisms (GCM) 10K type strain sequencing project: providing services to taxonomists for standard genome sequencing and annotation.</title>
        <authorList>
            <consortium name="The Broad Institute Genomics Platform"/>
            <consortium name="The Broad Institute Genome Sequencing Center for Infectious Disease"/>
            <person name="Wu L."/>
            <person name="Ma J."/>
        </authorList>
    </citation>
    <scope>NUCLEOTIDE SEQUENCE [LARGE SCALE GENOMIC DNA]</scope>
    <source>
        <strain evidence="2">KCTC 52344</strain>
    </source>
</reference>
<protein>
    <submittedName>
        <fullName evidence="1">Uncharacterized protein</fullName>
    </submittedName>
</protein>
<organism evidence="1 2">
    <name type="scientific">Emticicia soli</name>
    <dbReference type="NCBI Taxonomy" id="2027878"/>
    <lineage>
        <taxon>Bacteria</taxon>
        <taxon>Pseudomonadati</taxon>
        <taxon>Bacteroidota</taxon>
        <taxon>Cytophagia</taxon>
        <taxon>Cytophagales</taxon>
        <taxon>Leadbetterellaceae</taxon>
        <taxon>Emticicia</taxon>
    </lineage>
</organism>
<dbReference type="SUPFAM" id="SSF82171">
    <property type="entry name" value="DPP6 N-terminal domain-like"/>
    <property type="match status" value="1"/>
</dbReference>
<dbReference type="Gene3D" id="2.120.10.30">
    <property type="entry name" value="TolB, C-terminal domain"/>
    <property type="match status" value="1"/>
</dbReference>
<evidence type="ECO:0000313" key="2">
    <source>
        <dbReference type="Proteomes" id="UP001597510"/>
    </source>
</evidence>
<name>A0ABW5J8A5_9BACT</name>
<gene>
    <name evidence="1" type="ORF">ACFSR2_15455</name>
</gene>
<evidence type="ECO:0000313" key="1">
    <source>
        <dbReference type="EMBL" id="MFD2522292.1"/>
    </source>
</evidence>
<dbReference type="EMBL" id="JBHULC010000018">
    <property type="protein sequence ID" value="MFD2522292.1"/>
    <property type="molecule type" value="Genomic_DNA"/>
</dbReference>
<sequence>MVQNLNHLFGKNVKLRLMNLETKAIKDITPVFFGGQGTINVPSWSADSKKIAFVSYFLNKINLNTKHEKR</sequence>
<dbReference type="Proteomes" id="UP001597510">
    <property type="component" value="Unassembled WGS sequence"/>
</dbReference>